<dbReference type="RefSeq" id="YP_010776474.1">
    <property type="nucleotide sequence ID" value="NC_075034.1"/>
</dbReference>
<accession>A0A167RIG2</accession>
<keyword evidence="2" id="KW-1185">Reference proteome</keyword>
<dbReference type="GeneID" id="80513085"/>
<sequence>MSWQNILLDYCQKSNNHQDIYNFIINEDISDKLIIETISNLNENKSLCDSLRNCLKIDILDTKYDRLIDPYKLKNLCKNQDYHGVKEYISVHDITEYDIKDSFEIISRQTNPDLSILDLFISHPLWNDKLQNEIIHNLISLDFLQIISFIFTILDIEITRDMINICICYQKYDIFEFFINRINNVSEFINKYNLICQVTRCSDNRFFNLLLDLGGNISSALIFCLAILDNNKYCVQKIIEHGYWSSNCDYVNMVIRESNADILDILLENNFSYDLDTINKLIKNMDSPRVDNFINVLSKYGIYISLTEQKN</sequence>
<dbReference type="EMBL" id="KU877344">
    <property type="protein sequence ID" value="ANB50723.1"/>
    <property type="molecule type" value="Genomic_DNA"/>
</dbReference>
<reference evidence="1 2" key="1">
    <citation type="journal article" date="2016" name="Genome Announc.">
        <title>Complete Genome Sequence of a New Megavirus Family Member Isolated from an Inland Water Lake for the First Time in India.</title>
        <authorList>
            <person name="Chatterjee A."/>
            <person name="Ali F."/>
            <person name="Bange D."/>
            <person name="Kondabagil K."/>
        </authorList>
    </citation>
    <scope>NUCLEOTIDE SEQUENCE [LARGE SCALE GENOMIC DNA]</scope>
    <source>
        <strain evidence="1">1</strain>
    </source>
</reference>
<evidence type="ECO:0000313" key="1">
    <source>
        <dbReference type="EMBL" id="ANB50723.1"/>
    </source>
</evidence>
<dbReference type="Proteomes" id="UP000241365">
    <property type="component" value="Segment"/>
</dbReference>
<proteinExistence type="predicted"/>
<evidence type="ECO:0008006" key="3">
    <source>
        <dbReference type="Google" id="ProtNLM"/>
    </source>
</evidence>
<evidence type="ECO:0000313" key="2">
    <source>
        <dbReference type="Proteomes" id="UP000241365"/>
    </source>
</evidence>
<protein>
    <recommendedName>
        <fullName evidence="3">Ankyrin repeat protein</fullName>
    </recommendedName>
</protein>
<organism evidence="1 2">
    <name type="scientific">Powai lake megavirus</name>
    <dbReference type="NCBI Taxonomy" id="1842663"/>
    <lineage>
        <taxon>Viruses</taxon>
        <taxon>Varidnaviria</taxon>
        <taxon>Bamfordvirae</taxon>
        <taxon>Nucleocytoviricota</taxon>
        <taxon>Megaviricetes</taxon>
        <taxon>Imitervirales</taxon>
        <taxon>Mimiviridae</taxon>
        <taxon>Megamimivirinae</taxon>
        <taxon>Megavirus</taxon>
        <taxon>Megavirus powaiense</taxon>
    </lineage>
</organism>
<name>A0A167RIG2_9VIRU</name>
<dbReference type="KEGG" id="vg:80513085"/>